<feature type="transmembrane region" description="Helical" evidence="10">
    <location>
        <begin position="161"/>
        <end position="179"/>
    </location>
</feature>
<name>E4XIU8_OIKDI</name>
<evidence type="ECO:0000256" key="3">
    <source>
        <dbReference type="ARBA" id="ARBA00007990"/>
    </source>
</evidence>
<feature type="transmembrane region" description="Helical" evidence="10">
    <location>
        <begin position="30"/>
        <end position="48"/>
    </location>
</feature>
<dbReference type="OrthoDB" id="10059529at2759"/>
<keyword evidence="5 10" id="KW-0812">Transmembrane</keyword>
<dbReference type="PANTHER" id="PTHR13399:SF2">
    <property type="entry name" value="TRANSLOCON-ASSOCIATED PROTEIN SUBUNIT GAMMA"/>
    <property type="match status" value="1"/>
</dbReference>
<dbReference type="FunCoup" id="E4XIU8">
    <property type="interactions" value="368"/>
</dbReference>
<dbReference type="Pfam" id="PF07074">
    <property type="entry name" value="TRAP-gamma"/>
    <property type="match status" value="1"/>
</dbReference>
<evidence type="ECO:0000256" key="1">
    <source>
        <dbReference type="ARBA" id="ARBA00002838"/>
    </source>
</evidence>
<evidence type="ECO:0000256" key="4">
    <source>
        <dbReference type="ARBA" id="ARBA00022231"/>
    </source>
</evidence>
<proteinExistence type="inferred from homology"/>
<evidence type="ECO:0000256" key="7">
    <source>
        <dbReference type="ARBA" id="ARBA00022989"/>
    </source>
</evidence>
<evidence type="ECO:0000256" key="9">
    <source>
        <dbReference type="ARBA" id="ARBA00030917"/>
    </source>
</evidence>
<dbReference type="GO" id="GO:0006614">
    <property type="term" value="P:SRP-dependent cotranslational protein targeting to membrane"/>
    <property type="evidence" value="ECO:0007669"/>
    <property type="project" value="InterPro"/>
</dbReference>
<dbReference type="PANTHER" id="PTHR13399">
    <property type="entry name" value="TRANSLOCON-ASSOCIATED PROTEIN TRAP , GAMMA SUBUNIT"/>
    <property type="match status" value="1"/>
</dbReference>
<comment type="similarity">
    <text evidence="3">Belongs to the TRAP-gamma family.</text>
</comment>
<comment type="function">
    <text evidence="1">TRAP proteins are part of a complex whose function is to bind calcium to the ER membrane and thereby regulate the retention of ER resident proteins.</text>
</comment>
<dbReference type="InParanoid" id="E4XIU8"/>
<dbReference type="InterPro" id="IPR009779">
    <property type="entry name" value="SSR3"/>
</dbReference>
<feature type="transmembrane region" description="Helical" evidence="10">
    <location>
        <begin position="60"/>
        <end position="79"/>
    </location>
</feature>
<evidence type="ECO:0000256" key="2">
    <source>
        <dbReference type="ARBA" id="ARBA00004477"/>
    </source>
</evidence>
<evidence type="ECO:0000256" key="8">
    <source>
        <dbReference type="ARBA" id="ARBA00023136"/>
    </source>
</evidence>
<comment type="subcellular location">
    <subcellularLocation>
        <location evidence="2">Endoplasmic reticulum membrane</location>
        <topology evidence="2">Multi-pass membrane protein</topology>
    </subcellularLocation>
</comment>
<evidence type="ECO:0000256" key="5">
    <source>
        <dbReference type="ARBA" id="ARBA00022692"/>
    </source>
</evidence>
<keyword evidence="12" id="KW-1185">Reference proteome</keyword>
<evidence type="ECO:0000256" key="6">
    <source>
        <dbReference type="ARBA" id="ARBA00022824"/>
    </source>
</evidence>
<dbReference type="AlphaFoldDB" id="E4XIU8"/>
<dbReference type="GO" id="GO:0005789">
    <property type="term" value="C:endoplasmic reticulum membrane"/>
    <property type="evidence" value="ECO:0007669"/>
    <property type="project" value="UniProtKB-SubCell"/>
</dbReference>
<accession>E4XIU8</accession>
<protein>
    <recommendedName>
        <fullName evidence="4">Translocon-associated protein subunit gamma</fullName>
    </recommendedName>
    <alternativeName>
        <fullName evidence="9">Signal sequence receptor subunit gamma</fullName>
    </alternativeName>
</protein>
<gene>
    <name evidence="11" type="ORF">GSOID_T00012524001</name>
</gene>
<keyword evidence="7 10" id="KW-1133">Transmembrane helix</keyword>
<evidence type="ECO:0000313" key="11">
    <source>
        <dbReference type="EMBL" id="CBY24632.1"/>
    </source>
</evidence>
<evidence type="ECO:0000313" key="12">
    <source>
        <dbReference type="Proteomes" id="UP000001307"/>
    </source>
</evidence>
<feature type="transmembrane region" description="Helical" evidence="10">
    <location>
        <begin position="136"/>
        <end position="155"/>
    </location>
</feature>
<keyword evidence="6" id="KW-0256">Endoplasmic reticulum</keyword>
<dbReference type="EMBL" id="FN653056">
    <property type="protein sequence ID" value="CBY24632.1"/>
    <property type="molecule type" value="Genomic_DNA"/>
</dbReference>
<evidence type="ECO:0000256" key="10">
    <source>
        <dbReference type="SAM" id="Phobius"/>
    </source>
</evidence>
<dbReference type="Proteomes" id="UP000001307">
    <property type="component" value="Unassembled WGS sequence"/>
</dbReference>
<organism evidence="11">
    <name type="scientific">Oikopleura dioica</name>
    <name type="common">Tunicate</name>
    <dbReference type="NCBI Taxonomy" id="34765"/>
    <lineage>
        <taxon>Eukaryota</taxon>
        <taxon>Metazoa</taxon>
        <taxon>Chordata</taxon>
        <taxon>Tunicata</taxon>
        <taxon>Appendicularia</taxon>
        <taxon>Copelata</taxon>
        <taxon>Oikopleuridae</taxon>
        <taxon>Oikopleura</taxon>
    </lineage>
</organism>
<reference evidence="11" key="1">
    <citation type="journal article" date="2010" name="Science">
        <title>Plasticity of animal genome architecture unmasked by rapid evolution of a pelagic tunicate.</title>
        <authorList>
            <person name="Denoeud F."/>
            <person name="Henriet S."/>
            <person name="Mungpakdee S."/>
            <person name="Aury J.M."/>
            <person name="Da Silva C."/>
            <person name="Brinkmann H."/>
            <person name="Mikhaleva J."/>
            <person name="Olsen L.C."/>
            <person name="Jubin C."/>
            <person name="Canestro C."/>
            <person name="Bouquet J.M."/>
            <person name="Danks G."/>
            <person name="Poulain J."/>
            <person name="Campsteijn C."/>
            <person name="Adamski M."/>
            <person name="Cross I."/>
            <person name="Yadetie F."/>
            <person name="Muffato M."/>
            <person name="Louis A."/>
            <person name="Butcher S."/>
            <person name="Tsagkogeorga G."/>
            <person name="Konrad A."/>
            <person name="Singh S."/>
            <person name="Jensen M.F."/>
            <person name="Cong E.H."/>
            <person name="Eikeseth-Otteraa H."/>
            <person name="Noel B."/>
            <person name="Anthouard V."/>
            <person name="Porcel B.M."/>
            <person name="Kachouri-Lafond R."/>
            <person name="Nishino A."/>
            <person name="Ugolini M."/>
            <person name="Chourrout P."/>
            <person name="Nishida H."/>
            <person name="Aasland R."/>
            <person name="Huzurbazar S."/>
            <person name="Westhof E."/>
            <person name="Delsuc F."/>
            <person name="Lehrach H."/>
            <person name="Reinhardt R."/>
            <person name="Weissenbach J."/>
            <person name="Roy S.W."/>
            <person name="Artiguenave F."/>
            <person name="Postlethwait J.H."/>
            <person name="Manak J.R."/>
            <person name="Thompson E.M."/>
            <person name="Jaillon O."/>
            <person name="Du Pasquier L."/>
            <person name="Boudinot P."/>
            <person name="Liberles D.A."/>
            <person name="Volff J.N."/>
            <person name="Philippe H."/>
            <person name="Lenhard B."/>
            <person name="Roest Crollius H."/>
            <person name="Wincker P."/>
            <person name="Chourrout D."/>
        </authorList>
    </citation>
    <scope>NUCLEOTIDE SEQUENCE [LARGE SCALE GENOMIC DNA]</scope>
</reference>
<keyword evidence="8 10" id="KW-0472">Membrane</keyword>
<sequence>MARGQKKNTGFSEKELELLRNFSPNTSSKGMAVFWIHALYVVIVPIWIQARVHQYPVGEQMIYLVLGTLLQAFALQFAYKNVKNVQKEKIALQRTEAVSAEVTAQVGTKVARQELEDRILWRKGEVAENESIHFSILYNNCIYLGLYLLFSVIFFKNWAPLTNYTFSIIVAAGAVAGISRTK</sequence>